<name>A0A6J4KJS7_9BACT</name>
<keyword evidence="1" id="KW-0732">Signal</keyword>
<feature type="signal peptide" evidence="1">
    <location>
        <begin position="1"/>
        <end position="20"/>
    </location>
</feature>
<accession>A0A6J4KJS7</accession>
<evidence type="ECO:0008006" key="3">
    <source>
        <dbReference type="Google" id="ProtNLM"/>
    </source>
</evidence>
<gene>
    <name evidence="2" type="ORF">AVDCRST_MAG89-868</name>
</gene>
<evidence type="ECO:0000313" key="2">
    <source>
        <dbReference type="EMBL" id="CAA9307078.1"/>
    </source>
</evidence>
<protein>
    <recommendedName>
        <fullName evidence="3">Lipoprotein</fullName>
    </recommendedName>
</protein>
<dbReference type="EMBL" id="CADCTV010000190">
    <property type="protein sequence ID" value="CAA9307078.1"/>
    <property type="molecule type" value="Genomic_DNA"/>
</dbReference>
<organism evidence="2">
    <name type="scientific">uncultured Gemmatimonadota bacterium</name>
    <dbReference type="NCBI Taxonomy" id="203437"/>
    <lineage>
        <taxon>Bacteria</taxon>
        <taxon>Pseudomonadati</taxon>
        <taxon>Gemmatimonadota</taxon>
        <taxon>environmental samples</taxon>
    </lineage>
</organism>
<evidence type="ECO:0000256" key="1">
    <source>
        <dbReference type="SAM" id="SignalP"/>
    </source>
</evidence>
<dbReference type="Pfam" id="PF19671">
    <property type="entry name" value="DUF6174"/>
    <property type="match status" value="1"/>
</dbReference>
<proteinExistence type="predicted"/>
<dbReference type="PROSITE" id="PS51257">
    <property type="entry name" value="PROKAR_LIPOPROTEIN"/>
    <property type="match status" value="1"/>
</dbReference>
<dbReference type="InterPro" id="IPR046172">
    <property type="entry name" value="DUF6174"/>
</dbReference>
<feature type="chain" id="PRO_5027006714" description="Lipoprotein" evidence="1">
    <location>
        <begin position="21"/>
        <end position="162"/>
    </location>
</feature>
<reference evidence="2" key="1">
    <citation type="submission" date="2020-02" db="EMBL/GenBank/DDBJ databases">
        <authorList>
            <person name="Meier V. D."/>
        </authorList>
    </citation>
    <scope>NUCLEOTIDE SEQUENCE</scope>
    <source>
        <strain evidence="2">AVDCRST_MAG89</strain>
    </source>
</reference>
<sequence>MKIRKLAGALLLAVAAAACDNPFNNDRFQREELARARALWDREGGPSYTFTLELQCYCASGTSLDPVVVTVQNGQPVSRIYRKAKPADPTINASAEVFGPYDTVDELFEMIEDAIDRDANILQVGYNDVKGFPDVINVAMKGGASNDQRLLFISGFALTPAS</sequence>
<dbReference type="AlphaFoldDB" id="A0A6J4KJS7"/>